<protein>
    <submittedName>
        <fullName evidence="2">(northern house mosquito) hypothetical protein</fullName>
    </submittedName>
</protein>
<accession>A0A8D8AEV8</accession>
<evidence type="ECO:0000313" key="2">
    <source>
        <dbReference type="EMBL" id="CAG6455798.1"/>
    </source>
</evidence>
<dbReference type="AlphaFoldDB" id="A0A8D8AEV8"/>
<feature type="compositionally biased region" description="Basic residues" evidence="1">
    <location>
        <begin position="1"/>
        <end position="15"/>
    </location>
</feature>
<sequence>MKMTRKMVKRRRRRKAMEVRGMRRKRVPSRNRRTNLLAVFINRKSGTFSQEIRVRMPASSTWTSRCRTRWRRTAKRITPRRRCSTRWKNRTKPKRSGNICVPCRVRTTLSTLPLPS</sequence>
<evidence type="ECO:0000256" key="1">
    <source>
        <dbReference type="SAM" id="MobiDB-lite"/>
    </source>
</evidence>
<dbReference type="EMBL" id="HBUE01029317">
    <property type="protein sequence ID" value="CAG6455798.1"/>
    <property type="molecule type" value="Transcribed_RNA"/>
</dbReference>
<dbReference type="EMBL" id="HBUE01323566">
    <property type="protein sequence ID" value="CAG6589504.1"/>
    <property type="molecule type" value="Transcribed_RNA"/>
</dbReference>
<feature type="compositionally biased region" description="Basic residues" evidence="1">
    <location>
        <begin position="22"/>
        <end position="31"/>
    </location>
</feature>
<dbReference type="EMBL" id="HBUE01323564">
    <property type="protein sequence ID" value="CAG6589501.1"/>
    <property type="molecule type" value="Transcribed_RNA"/>
</dbReference>
<dbReference type="EMBL" id="HBUE01217011">
    <property type="protein sequence ID" value="CAG6537494.1"/>
    <property type="molecule type" value="Transcribed_RNA"/>
</dbReference>
<feature type="compositionally biased region" description="Basic residues" evidence="1">
    <location>
        <begin position="77"/>
        <end position="95"/>
    </location>
</feature>
<dbReference type="EMBL" id="HBUE01217009">
    <property type="protein sequence ID" value="CAG6537491.1"/>
    <property type="molecule type" value="Transcribed_RNA"/>
</dbReference>
<feature type="region of interest" description="Disordered" evidence="1">
    <location>
        <begin position="77"/>
        <end position="97"/>
    </location>
</feature>
<reference evidence="2" key="1">
    <citation type="submission" date="2021-05" db="EMBL/GenBank/DDBJ databases">
        <authorList>
            <person name="Alioto T."/>
            <person name="Alioto T."/>
            <person name="Gomez Garrido J."/>
        </authorList>
    </citation>
    <scope>NUCLEOTIDE SEQUENCE</scope>
</reference>
<organism evidence="2">
    <name type="scientific">Culex pipiens</name>
    <name type="common">House mosquito</name>
    <dbReference type="NCBI Taxonomy" id="7175"/>
    <lineage>
        <taxon>Eukaryota</taxon>
        <taxon>Metazoa</taxon>
        <taxon>Ecdysozoa</taxon>
        <taxon>Arthropoda</taxon>
        <taxon>Hexapoda</taxon>
        <taxon>Insecta</taxon>
        <taxon>Pterygota</taxon>
        <taxon>Neoptera</taxon>
        <taxon>Endopterygota</taxon>
        <taxon>Diptera</taxon>
        <taxon>Nematocera</taxon>
        <taxon>Culicoidea</taxon>
        <taxon>Culicidae</taxon>
        <taxon>Culicinae</taxon>
        <taxon>Culicini</taxon>
        <taxon>Culex</taxon>
        <taxon>Culex</taxon>
    </lineage>
</organism>
<feature type="region of interest" description="Disordered" evidence="1">
    <location>
        <begin position="1"/>
        <end position="31"/>
    </location>
</feature>
<proteinExistence type="predicted"/>
<name>A0A8D8AEV8_CULPI</name>